<organism evidence="1 2">
    <name type="scientific">Pseudomonas yamanorum</name>
    <dbReference type="NCBI Taxonomy" id="515393"/>
    <lineage>
        <taxon>Bacteria</taxon>
        <taxon>Pseudomonadati</taxon>
        <taxon>Pseudomonadota</taxon>
        <taxon>Gammaproteobacteria</taxon>
        <taxon>Pseudomonadales</taxon>
        <taxon>Pseudomonadaceae</taxon>
        <taxon>Pseudomonas</taxon>
    </lineage>
</organism>
<comment type="caution">
    <text evidence="1">The sequence shown here is derived from an EMBL/GenBank/DDBJ whole genome shotgun (WGS) entry which is preliminary data.</text>
</comment>
<proteinExistence type="predicted"/>
<dbReference type="EMBL" id="JACAQR010000030">
    <property type="protein sequence ID" value="NWD44426.1"/>
    <property type="molecule type" value="Genomic_DNA"/>
</dbReference>
<gene>
    <name evidence="1" type="ORF">HX826_21330</name>
</gene>
<sequence>MSDAVEVVQVAGAASANKKLAEGWKLLAVVPNANNVGVSHVAYVLGKPAEPGRGILD</sequence>
<reference evidence="1 2" key="1">
    <citation type="submission" date="2020-04" db="EMBL/GenBank/DDBJ databases">
        <title>Molecular characterization of pseudomonads from Agaricus bisporus reveal novel blotch 2 pathogens in Western Europe.</title>
        <authorList>
            <person name="Taparia T."/>
            <person name="Krijger M."/>
            <person name="Haynes E."/>
            <person name="Elpinstone J.G."/>
            <person name="Noble R."/>
            <person name="Van Der Wolf J."/>
        </authorList>
    </citation>
    <scope>NUCLEOTIDE SEQUENCE [LARGE SCALE GENOMIC DNA]</scope>
    <source>
        <strain evidence="1 2">IPO3753</strain>
    </source>
</reference>
<evidence type="ECO:0000313" key="1">
    <source>
        <dbReference type="EMBL" id="NWD44426.1"/>
    </source>
</evidence>
<dbReference type="RefSeq" id="WP_177026827.1">
    <property type="nucleotide sequence ID" value="NZ_JACAQR010000030.1"/>
</dbReference>
<name>A0AAJ3LIK3_9PSED</name>
<dbReference type="AlphaFoldDB" id="A0AAJ3LIK3"/>
<dbReference type="Proteomes" id="UP000546584">
    <property type="component" value="Unassembled WGS sequence"/>
</dbReference>
<accession>A0AAJ3LIK3</accession>
<protein>
    <submittedName>
        <fullName evidence="1">Uncharacterized protein</fullName>
    </submittedName>
</protein>
<evidence type="ECO:0000313" key="2">
    <source>
        <dbReference type="Proteomes" id="UP000546584"/>
    </source>
</evidence>